<evidence type="ECO:0000256" key="12">
    <source>
        <dbReference type="SAM" id="Phobius"/>
    </source>
</evidence>
<dbReference type="InterPro" id="IPR000068">
    <property type="entry name" value="GPCR_3_Ca_sens_rcpt-rel"/>
</dbReference>
<evidence type="ECO:0000256" key="4">
    <source>
        <dbReference type="ARBA" id="ARBA00022692"/>
    </source>
</evidence>
<evidence type="ECO:0000256" key="5">
    <source>
        <dbReference type="ARBA" id="ARBA00022729"/>
    </source>
</evidence>
<evidence type="ECO:0000256" key="1">
    <source>
        <dbReference type="ARBA" id="ARBA00004651"/>
    </source>
</evidence>
<comment type="caution">
    <text evidence="15">The sequence shown here is derived from an EMBL/GenBank/DDBJ whole genome shotgun (WGS) entry which is preliminary data.</text>
</comment>
<keyword evidence="16" id="KW-1185">Reference proteome</keyword>
<evidence type="ECO:0000256" key="10">
    <source>
        <dbReference type="ARBA" id="ARBA00023180"/>
    </source>
</evidence>
<dbReference type="Gene3D" id="2.10.50.30">
    <property type="entry name" value="GPCR, family 3, nine cysteines domain"/>
    <property type="match status" value="1"/>
</dbReference>
<dbReference type="SUPFAM" id="SSF53822">
    <property type="entry name" value="Periplasmic binding protein-like I"/>
    <property type="match status" value="1"/>
</dbReference>
<dbReference type="InterPro" id="IPR011500">
    <property type="entry name" value="GPCR_3_9-Cys_dom"/>
</dbReference>
<reference evidence="15 16" key="1">
    <citation type="journal article" date="2024" name="Proc. Natl. Acad. Sci. U.S.A.">
        <title>The genetic regulatory architecture and epigenomic basis for age-related changes in rattlesnake venom.</title>
        <authorList>
            <person name="Hogan M.P."/>
            <person name="Holding M.L."/>
            <person name="Nystrom G.S."/>
            <person name="Colston T.J."/>
            <person name="Bartlett D.A."/>
            <person name="Mason A.J."/>
            <person name="Ellsworth S.A."/>
            <person name="Rautsaw R.M."/>
            <person name="Lawrence K.C."/>
            <person name="Strickland J.L."/>
            <person name="He B."/>
            <person name="Fraser P."/>
            <person name="Margres M.J."/>
            <person name="Gilbert D.M."/>
            <person name="Gibbs H.L."/>
            <person name="Parkinson C.L."/>
            <person name="Rokyta D.R."/>
        </authorList>
    </citation>
    <scope>NUCLEOTIDE SEQUENCE [LARGE SCALE GENOMIC DNA]</scope>
    <source>
        <strain evidence="15">DRR0105</strain>
    </source>
</reference>
<keyword evidence="8 12" id="KW-0472">Membrane</keyword>
<dbReference type="InterPro" id="IPR017978">
    <property type="entry name" value="GPCR_3_C"/>
</dbReference>
<dbReference type="PANTHER" id="PTHR24061">
    <property type="entry name" value="CALCIUM-SENSING RECEPTOR-RELATED"/>
    <property type="match status" value="1"/>
</dbReference>
<name>A0AAW1B8U7_CROAD</name>
<dbReference type="InterPro" id="IPR004073">
    <property type="entry name" value="GPCR_3_vmron_rcpt_2"/>
</dbReference>
<feature type="transmembrane region" description="Helical" evidence="12">
    <location>
        <begin position="833"/>
        <end position="855"/>
    </location>
</feature>
<dbReference type="PANTHER" id="PTHR24061:SF599">
    <property type="entry name" value="G-PROTEIN COUPLED RECEPTORS FAMILY 3 PROFILE DOMAIN-CONTAINING PROTEIN"/>
    <property type="match status" value="1"/>
</dbReference>
<dbReference type="InterPro" id="IPR001828">
    <property type="entry name" value="ANF_lig-bd_rcpt"/>
</dbReference>
<evidence type="ECO:0000313" key="15">
    <source>
        <dbReference type="EMBL" id="KAK9397932.1"/>
    </source>
</evidence>
<evidence type="ECO:0000256" key="3">
    <source>
        <dbReference type="ARBA" id="ARBA00022475"/>
    </source>
</evidence>
<comment type="subcellular location">
    <subcellularLocation>
        <location evidence="1">Cell membrane</location>
        <topology evidence="1">Multi-pass membrane protein</topology>
    </subcellularLocation>
</comment>
<protein>
    <submittedName>
        <fullName evidence="15">Type-2 vomeronasal receptor</fullName>
    </submittedName>
</protein>
<dbReference type="GO" id="GO:0005886">
    <property type="term" value="C:plasma membrane"/>
    <property type="evidence" value="ECO:0007669"/>
    <property type="project" value="UniProtKB-SubCell"/>
</dbReference>
<dbReference type="Proteomes" id="UP001474421">
    <property type="component" value="Unassembled WGS sequence"/>
</dbReference>
<keyword evidence="9 15" id="KW-0675">Receptor</keyword>
<dbReference type="InterPro" id="IPR028082">
    <property type="entry name" value="Peripla_BP_I"/>
</dbReference>
<dbReference type="InterPro" id="IPR000337">
    <property type="entry name" value="GPCR_3"/>
</dbReference>
<feature type="transmembrane region" description="Helical" evidence="12">
    <location>
        <begin position="651"/>
        <end position="671"/>
    </location>
</feature>
<evidence type="ECO:0000313" key="16">
    <source>
        <dbReference type="Proteomes" id="UP001474421"/>
    </source>
</evidence>
<dbReference type="EMBL" id="JAOTOJ010000008">
    <property type="protein sequence ID" value="KAK9397932.1"/>
    <property type="molecule type" value="Genomic_DNA"/>
</dbReference>
<feature type="domain" description="G-protein coupled receptors family 3 profile" evidence="14">
    <location>
        <begin position="613"/>
        <end position="877"/>
    </location>
</feature>
<dbReference type="InterPro" id="IPR017979">
    <property type="entry name" value="GPCR_3_CS"/>
</dbReference>
<keyword evidence="4 12" id="KW-0812">Transmembrane</keyword>
<dbReference type="Gene3D" id="3.40.50.2300">
    <property type="match status" value="2"/>
</dbReference>
<keyword evidence="11" id="KW-0807">Transducer</keyword>
<keyword evidence="6 12" id="KW-1133">Transmembrane helix</keyword>
<dbReference type="CDD" id="cd15283">
    <property type="entry name" value="7tmC_V2R_pheromone"/>
    <property type="match status" value="1"/>
</dbReference>
<dbReference type="FunFam" id="3.40.50.2300:FF:000024">
    <property type="entry name" value="Vomeronasal 2, receptor 73"/>
    <property type="match status" value="1"/>
</dbReference>
<evidence type="ECO:0000256" key="7">
    <source>
        <dbReference type="ARBA" id="ARBA00023040"/>
    </source>
</evidence>
<evidence type="ECO:0000256" key="8">
    <source>
        <dbReference type="ARBA" id="ARBA00023136"/>
    </source>
</evidence>
<dbReference type="Pfam" id="PF07562">
    <property type="entry name" value="NCD3G"/>
    <property type="match status" value="1"/>
</dbReference>
<dbReference type="FunFam" id="2.10.50.30:FF:000002">
    <property type="entry name" value="Vomeronasal 2 receptor, h1"/>
    <property type="match status" value="1"/>
</dbReference>
<dbReference type="Pfam" id="PF00003">
    <property type="entry name" value="7tm_3"/>
    <property type="match status" value="1"/>
</dbReference>
<comment type="similarity">
    <text evidence="2">Belongs to the G-protein coupled receptor 3 family.</text>
</comment>
<dbReference type="GO" id="GO:0004930">
    <property type="term" value="F:G protein-coupled receptor activity"/>
    <property type="evidence" value="ECO:0007669"/>
    <property type="project" value="UniProtKB-KW"/>
</dbReference>
<evidence type="ECO:0000259" key="14">
    <source>
        <dbReference type="PROSITE" id="PS50259"/>
    </source>
</evidence>
<feature type="transmembrane region" description="Helical" evidence="12">
    <location>
        <begin position="724"/>
        <end position="745"/>
    </location>
</feature>
<feature type="transmembrane region" description="Helical" evidence="12">
    <location>
        <begin position="613"/>
        <end position="636"/>
    </location>
</feature>
<feature type="signal peptide" evidence="13">
    <location>
        <begin position="1"/>
        <end position="19"/>
    </location>
</feature>
<dbReference type="InterPro" id="IPR038550">
    <property type="entry name" value="GPCR_3_9-Cys_sf"/>
</dbReference>
<evidence type="ECO:0000256" key="6">
    <source>
        <dbReference type="ARBA" id="ARBA00022989"/>
    </source>
</evidence>
<proteinExistence type="inferred from homology"/>
<evidence type="ECO:0000256" key="13">
    <source>
        <dbReference type="SAM" id="SignalP"/>
    </source>
</evidence>
<dbReference type="PRINTS" id="PR01535">
    <property type="entry name" value="VOMERONASL2R"/>
</dbReference>
<dbReference type="Pfam" id="PF01094">
    <property type="entry name" value="ANF_receptor"/>
    <property type="match status" value="1"/>
</dbReference>
<keyword evidence="10" id="KW-0325">Glycoprotein</keyword>
<feature type="transmembrane region" description="Helical" evidence="12">
    <location>
        <begin position="807"/>
        <end position="827"/>
    </location>
</feature>
<sequence length="877" mass="99650">MLGIIALLLFPELAMKVQPLKCTGDEAIQIPQEWHQDGDLLIGALMSHFHYIFPKVIFDKHPSEELVDFPFVITKFYQHVLAFVFAMKEINKDPHILPNFTLGFHIYDSYSNALMTYRTTLDLLFKLHKIVPNYICGSEKKVMGIIGGMSPETSIRMAEILQLFKIPQISYGSFQLLATDESRFPPFYRMAPDEALQYKGLVKLLLYLGWNWIGLVIVDDKHGEHFIRTLEPMLSQNKICSEFTERIDRNLQSSEVFDLVEQCLKHITLFTEKTANAVIIHGENTVFMWLATTLQGIRFYFPMVFDSSQIMSTQKVWITMAQNDFTLHSLQRAVDMQMFHGAISFSISTKELPGFEPFIQVVTPSGANQDGFIRNFWTQTFGCSPSNNGVSQDEECTGEERLENLLAPFFETSILGHSYSIYNAVYAVAQALHSAQMVRTDQNIQRGRDQVQSKIVEAWQLHSFLQRISFNNNAGDEIKFNKDGALEAGFDIVNLVTFPNNSYINIPVGEIDPQAPPGEIFLIHQDKIQWHHGFTQLPPLSLCNDPCPLGKRKNKIEGRKFCCYTCAPCPEKMISRQMDMENCDNCPKYQFPNEAHDECIPKTMNFLSFEEPLGIILVSLTLLFSLVTALVFIIFIKQRDTPIVKANNRNLTYILLISLFLCFLCSLLFIGQPNKVTCLLRQTTFGIIFSIAISSILAKTITVVVAFLASKPGSLFHKWVGQKLAYSIICFCSFIQVGICAIWLGTSPPFPDLDMETLYGEIITECHEGSITMFYCVLSYMGLLALLSFTVAFLARKLPDSFNEAKFITFSMLVFCNVWLTFVPSYLSTKGKYVVAVEIFSILSSSAGLLGCIFIPKIYIIILRPELNTREYLTYKK</sequence>
<keyword evidence="7" id="KW-0297">G-protein coupled receptor</keyword>
<evidence type="ECO:0000256" key="11">
    <source>
        <dbReference type="ARBA" id="ARBA00023224"/>
    </source>
</evidence>
<evidence type="ECO:0000256" key="2">
    <source>
        <dbReference type="ARBA" id="ARBA00007242"/>
    </source>
</evidence>
<feature type="transmembrane region" description="Helical" evidence="12">
    <location>
        <begin position="683"/>
        <end position="708"/>
    </location>
</feature>
<keyword evidence="5 13" id="KW-0732">Signal</keyword>
<feature type="transmembrane region" description="Helical" evidence="12">
    <location>
        <begin position="772"/>
        <end position="795"/>
    </location>
</feature>
<keyword evidence="3" id="KW-1003">Cell membrane</keyword>
<dbReference type="AlphaFoldDB" id="A0AAW1B8U7"/>
<gene>
    <name evidence="15" type="ORF">NXF25_021293</name>
</gene>
<organism evidence="15 16">
    <name type="scientific">Crotalus adamanteus</name>
    <name type="common">Eastern diamondback rattlesnake</name>
    <dbReference type="NCBI Taxonomy" id="8729"/>
    <lineage>
        <taxon>Eukaryota</taxon>
        <taxon>Metazoa</taxon>
        <taxon>Chordata</taxon>
        <taxon>Craniata</taxon>
        <taxon>Vertebrata</taxon>
        <taxon>Euteleostomi</taxon>
        <taxon>Lepidosauria</taxon>
        <taxon>Squamata</taxon>
        <taxon>Bifurcata</taxon>
        <taxon>Unidentata</taxon>
        <taxon>Episquamata</taxon>
        <taxon>Toxicofera</taxon>
        <taxon>Serpentes</taxon>
        <taxon>Colubroidea</taxon>
        <taxon>Viperidae</taxon>
        <taxon>Crotalinae</taxon>
        <taxon>Crotalus</taxon>
    </lineage>
</organism>
<feature type="chain" id="PRO_5043699178" evidence="13">
    <location>
        <begin position="20"/>
        <end position="877"/>
    </location>
</feature>
<evidence type="ECO:0000256" key="9">
    <source>
        <dbReference type="ARBA" id="ARBA00023170"/>
    </source>
</evidence>
<dbReference type="PROSITE" id="PS50259">
    <property type="entry name" value="G_PROTEIN_RECEP_F3_4"/>
    <property type="match status" value="1"/>
</dbReference>
<accession>A0AAW1B8U7</accession>
<dbReference type="PRINTS" id="PR00248">
    <property type="entry name" value="GPCRMGR"/>
</dbReference>
<dbReference type="PROSITE" id="PS00981">
    <property type="entry name" value="G_PROTEIN_RECEP_F3_3"/>
    <property type="match status" value="1"/>
</dbReference>